<feature type="region of interest" description="Disordered" evidence="1">
    <location>
        <begin position="386"/>
        <end position="418"/>
    </location>
</feature>
<evidence type="ECO:0008006" key="4">
    <source>
        <dbReference type="Google" id="ProtNLM"/>
    </source>
</evidence>
<dbReference type="EMBL" id="JALLPJ020000216">
    <property type="protein sequence ID" value="KAL3798481.1"/>
    <property type="molecule type" value="Genomic_DNA"/>
</dbReference>
<organism evidence="2 3">
    <name type="scientific">Cyclotella atomus</name>
    <dbReference type="NCBI Taxonomy" id="382360"/>
    <lineage>
        <taxon>Eukaryota</taxon>
        <taxon>Sar</taxon>
        <taxon>Stramenopiles</taxon>
        <taxon>Ochrophyta</taxon>
        <taxon>Bacillariophyta</taxon>
        <taxon>Coscinodiscophyceae</taxon>
        <taxon>Thalassiosirophycidae</taxon>
        <taxon>Stephanodiscales</taxon>
        <taxon>Stephanodiscaceae</taxon>
        <taxon>Cyclotella</taxon>
    </lineage>
</organism>
<accession>A0ABD3QFG7</accession>
<evidence type="ECO:0000256" key="1">
    <source>
        <dbReference type="SAM" id="MobiDB-lite"/>
    </source>
</evidence>
<sequence length="1495" mass="163582">MRPTIQIINASATPSSDKERLPFDVSDPDDGIRAKFLEALRFDDLSHHPLSAVSYGSSSTDGSGGLFSKANVQIRAAPQIARSKYPNGKEDPNAVSQGGWFSSIDVGNEGLLTEGWIEKHTCNSDAVDASHDLSTACFDTSSALPSVVLVVVTANEDRSGVKIGDEASKIVEQARGAMVNKRPTIVHIAVLVKSYKSTAGGIVRGGGGSAERGEKILQQHRDASLQEKVCTECRLPTANVSVLREADLDKDEWEERVVSSPYAAGVGAGGNSGAGGSEKKIMSPNLRNLASAILRSSASYYALLAEHAERKLTLWRNRYHTTNASFEVNTLVCTLRCGRYAFKSGVFRELEANTGFPSGGSIGSSRNYEESYRWVMELHRRVHQWKSNSSSSPVTPGAASAPNEFNSPRVTESPGGGIGVELSLPPVAEVPPPYGTPGLTSKRGSFSSENVSFYSSLYQQSRAVAGLLNTKLLQCQNTMKDLESTWRRHRVAFMGNYDSDAIYGPKWHRVQYYYEQMKQFADVSEALWRKDATLDPRSLDSSYFSAAAPWGIYAELAGTVLRLGMEVKKTLEREGWKDPEDGTGTKKRFVGSMASGGGVGSWQYCFEQEAKRKHRELALECALHALAILKENDSICRSINDNDTPEYSSTNVKSSTPNAAVRLHYLAGKLFLSQNEPTNALAHLQIAAEKTKDWPSLHLSIQRALLHCQKRCSSAQGERDSFIKLLLDPSSCNMLTTDAQKSTTVTSDTEVIWRDDESQITKPPLDFAVTFLDSTHATCGDTVLACVSIRSCLSIPVYLQSIQLDTTTGCFEISNLHRHVSKDTMKSWVNNEVTQSPETSDVVNVCSGIQLNANGLVYFFTQMKLPPTLVETALGRTAADLSKFHPKNGKLCNMGFTVAAGNLCQSRWLDNTNKISLDGKPVAVLDLAKKDISYFGGVPLVCHGLTLKMKPSSNSSASLVNVRIDRTHHLSPLGRRDVLQYLMEECNYMSHSWSRPAFHPWYLGPRCLRVLGSRPHMEVTNLTDSATGGVCIEGTVNRTVFKLVAGSRYDCKDITMRLRCSSRREKADGVAVETESEDVESDNRSVFVQRSLDTSAKMSTADGICLPMGWEPRQDLISDESHDVSSTVAPALEAGKCLMLPLDVFRPLDVLPYNLSETSHVSTLYELILTFREVRTDVAKDADSTTGNQVMVIQRGNIKWMKPFCGDFVVIEGNQKAFPCGVQHESNSSNASTTSRNKTEIISADGESIRMRFILKTNGLGGNVAAGVNHVMNETECDPKQKYLNSLDNSDPFLAKAKHGSKLCTSYCVTTQRNSLNSSEHVTMPLGVIVVSWTPNGFSLSDESFSKSMMPDEYGMAHGPLSLPDVAPMILYGPSCSVLNAPFTAKLLKSPSPRVGQPFRMIYKVVNKTAKSQTLVYSLNDSSGEDSASEQLLVDGKIRGVVTVAAFEEKSFPFTLVSMNAGRIPCPCFQVSSTRHQTWVINESAAGAKYLYVMP</sequence>
<evidence type="ECO:0000313" key="2">
    <source>
        <dbReference type="EMBL" id="KAL3798481.1"/>
    </source>
</evidence>
<comment type="caution">
    <text evidence="2">The sequence shown here is derived from an EMBL/GenBank/DDBJ whole genome shotgun (WGS) entry which is preliminary data.</text>
</comment>
<gene>
    <name evidence="2" type="ORF">ACHAWO_011156</name>
</gene>
<evidence type="ECO:0000313" key="3">
    <source>
        <dbReference type="Proteomes" id="UP001530400"/>
    </source>
</evidence>
<dbReference type="PANTHER" id="PTHR14374">
    <property type="entry name" value="FOIE GRAS"/>
    <property type="match status" value="1"/>
</dbReference>
<protein>
    <recommendedName>
        <fullName evidence="4">Trafficking protein particle complex subunit 8</fullName>
    </recommendedName>
</protein>
<dbReference type="PANTHER" id="PTHR14374:SF0">
    <property type="entry name" value="TRAFFICKING PROTEIN PARTICLE COMPLEX SUBUNIT 11"/>
    <property type="match status" value="1"/>
</dbReference>
<name>A0ABD3QFG7_9STRA</name>
<proteinExistence type="predicted"/>
<reference evidence="2 3" key="1">
    <citation type="submission" date="2024-10" db="EMBL/GenBank/DDBJ databases">
        <title>Updated reference genomes for cyclostephanoid diatoms.</title>
        <authorList>
            <person name="Roberts W.R."/>
            <person name="Alverson A.J."/>
        </authorList>
    </citation>
    <scope>NUCLEOTIDE SEQUENCE [LARGE SCALE GENOMIC DNA]</scope>
    <source>
        <strain evidence="2 3">AJA010-31</strain>
    </source>
</reference>
<keyword evidence="3" id="KW-1185">Reference proteome</keyword>
<dbReference type="Proteomes" id="UP001530400">
    <property type="component" value="Unassembled WGS sequence"/>
</dbReference>